<dbReference type="Proteomes" id="UP001242010">
    <property type="component" value="Chromosome"/>
</dbReference>
<dbReference type="RefSeq" id="WP_286355619.1">
    <property type="nucleotide sequence ID" value="NZ_AP027079.1"/>
</dbReference>
<evidence type="ECO:0000313" key="3">
    <source>
        <dbReference type="EMBL" id="BDU68987.1"/>
    </source>
</evidence>
<name>A0ABN6UW50_9BACT</name>
<feature type="compositionally biased region" description="Low complexity" evidence="1">
    <location>
        <begin position="191"/>
        <end position="206"/>
    </location>
</feature>
<accession>A0ABN6UW50</accession>
<proteinExistence type="predicted"/>
<keyword evidence="4" id="KW-1185">Reference proteome</keyword>
<dbReference type="EMBL" id="AP027079">
    <property type="protein sequence ID" value="BDU68987.1"/>
    <property type="molecule type" value="Genomic_DNA"/>
</dbReference>
<evidence type="ECO:0000256" key="1">
    <source>
        <dbReference type="SAM" id="MobiDB-lite"/>
    </source>
</evidence>
<evidence type="ECO:0000256" key="2">
    <source>
        <dbReference type="SAM" id="SignalP"/>
    </source>
</evidence>
<evidence type="ECO:0008006" key="5">
    <source>
        <dbReference type="Google" id="ProtNLM"/>
    </source>
</evidence>
<gene>
    <name evidence="3" type="ORF">GETHOR_10880</name>
</gene>
<evidence type="ECO:0000313" key="4">
    <source>
        <dbReference type="Proteomes" id="UP001242010"/>
    </source>
</evidence>
<feature type="chain" id="PRO_5045831030" description="SHOCT domain-containing protein" evidence="2">
    <location>
        <begin position="22"/>
        <end position="249"/>
    </location>
</feature>
<feature type="region of interest" description="Disordered" evidence="1">
    <location>
        <begin position="191"/>
        <end position="214"/>
    </location>
</feature>
<organism evidence="3 4">
    <name type="scientific">Geothrix oryzae</name>
    <dbReference type="NCBI Taxonomy" id="2927975"/>
    <lineage>
        <taxon>Bacteria</taxon>
        <taxon>Pseudomonadati</taxon>
        <taxon>Acidobacteriota</taxon>
        <taxon>Holophagae</taxon>
        <taxon>Holophagales</taxon>
        <taxon>Holophagaceae</taxon>
        <taxon>Geothrix</taxon>
    </lineage>
</organism>
<keyword evidence="2" id="KW-0732">Signal</keyword>
<protein>
    <recommendedName>
        <fullName evidence="5">SHOCT domain-containing protein</fullName>
    </recommendedName>
</protein>
<feature type="signal peptide" evidence="2">
    <location>
        <begin position="1"/>
        <end position="21"/>
    </location>
</feature>
<sequence>MRRSAALLFTVPALLSGQTAAMDGGRLEPAWFGPGVTFQSTKALGFQWLKPGLDLRQRSIRLKAWEPAAWVLGKRALKDQAFLQRVEDALPGHLEKGLRRGLKGSLPVSQASGDLHLVARVVDAVGQADDYMSMGAVVLSFDLKLVDGDTGELLGAFHDTFEGTNPEAVPVRFGRWCEDLGRTLGGFAASPVAPSAARPEAPKPVQAAPPPPAFDLEGALRRIEGLKRDGLLSEEEYQTLKKKAADRAK</sequence>
<reference evidence="4" key="1">
    <citation type="journal article" date="2023" name="Int. J. Syst. Evol. Microbiol.">
        <title>Mesoterricola silvestris gen. nov., sp. nov., Mesoterricola sediminis sp. nov., Geothrix oryzae sp. nov., Geothrix edaphica sp. nov., Geothrix rubra sp. nov., and Geothrix limicola sp. nov., six novel members of Acidobacteriota isolated from soils.</title>
        <authorList>
            <person name="Itoh H."/>
            <person name="Sugisawa Y."/>
            <person name="Mise K."/>
            <person name="Xu Z."/>
            <person name="Kuniyasu M."/>
            <person name="Ushijima N."/>
            <person name="Kawano K."/>
            <person name="Kobayashi E."/>
            <person name="Shiratori Y."/>
            <person name="Masuda Y."/>
            <person name="Senoo K."/>
        </authorList>
    </citation>
    <scope>NUCLEOTIDE SEQUENCE [LARGE SCALE GENOMIC DNA]</scope>
    <source>
        <strain evidence="4">Red222</strain>
    </source>
</reference>